<dbReference type="GO" id="GO:0055085">
    <property type="term" value="P:transmembrane transport"/>
    <property type="evidence" value="ECO:0007669"/>
    <property type="project" value="InterPro"/>
</dbReference>
<name>A0A367F951_9ACTN</name>
<dbReference type="Pfam" id="PF00528">
    <property type="entry name" value="BPD_transp_1"/>
    <property type="match status" value="1"/>
</dbReference>
<feature type="transmembrane region" description="Helical" evidence="7">
    <location>
        <begin position="231"/>
        <end position="251"/>
    </location>
</feature>
<evidence type="ECO:0000256" key="6">
    <source>
        <dbReference type="ARBA" id="ARBA00023136"/>
    </source>
</evidence>
<evidence type="ECO:0000256" key="4">
    <source>
        <dbReference type="ARBA" id="ARBA00022692"/>
    </source>
</evidence>
<evidence type="ECO:0000256" key="7">
    <source>
        <dbReference type="RuleBase" id="RU363032"/>
    </source>
</evidence>
<gene>
    <name evidence="9" type="ORF">DQ384_28195</name>
</gene>
<dbReference type="SUPFAM" id="SSF161098">
    <property type="entry name" value="MetI-like"/>
    <property type="match status" value="1"/>
</dbReference>
<dbReference type="CDD" id="cd06261">
    <property type="entry name" value="TM_PBP2"/>
    <property type="match status" value="1"/>
</dbReference>
<feature type="transmembrane region" description="Helical" evidence="7">
    <location>
        <begin position="178"/>
        <end position="202"/>
    </location>
</feature>
<dbReference type="PANTHER" id="PTHR30193">
    <property type="entry name" value="ABC TRANSPORTER PERMEASE PROTEIN"/>
    <property type="match status" value="1"/>
</dbReference>
<keyword evidence="2 7" id="KW-0813">Transport</keyword>
<dbReference type="Gene3D" id="1.10.3720.10">
    <property type="entry name" value="MetI-like"/>
    <property type="match status" value="1"/>
</dbReference>
<keyword evidence="5 7" id="KW-1133">Transmembrane helix</keyword>
<accession>A0A367F951</accession>
<feature type="transmembrane region" description="Helical" evidence="7">
    <location>
        <begin position="288"/>
        <end position="308"/>
    </location>
</feature>
<dbReference type="InterPro" id="IPR000515">
    <property type="entry name" value="MetI-like"/>
</dbReference>
<keyword evidence="6 7" id="KW-0472">Membrane</keyword>
<dbReference type="InterPro" id="IPR051393">
    <property type="entry name" value="ABC_transporter_permease"/>
</dbReference>
<dbReference type="EMBL" id="QOIL01000018">
    <property type="protein sequence ID" value="RCG26781.1"/>
    <property type="molecule type" value="Genomic_DNA"/>
</dbReference>
<protein>
    <submittedName>
        <fullName evidence="9">Sugar ABC transporter permease</fullName>
    </submittedName>
</protein>
<evidence type="ECO:0000313" key="9">
    <source>
        <dbReference type="EMBL" id="RCG26781.1"/>
    </source>
</evidence>
<feature type="transmembrane region" description="Helical" evidence="7">
    <location>
        <begin position="130"/>
        <end position="151"/>
    </location>
</feature>
<dbReference type="InterPro" id="IPR035906">
    <property type="entry name" value="MetI-like_sf"/>
</dbReference>
<evidence type="ECO:0000256" key="5">
    <source>
        <dbReference type="ARBA" id="ARBA00022989"/>
    </source>
</evidence>
<dbReference type="RefSeq" id="WP_114031910.1">
    <property type="nucleotide sequence ID" value="NZ_QOIL01000018.1"/>
</dbReference>
<dbReference type="PROSITE" id="PS50928">
    <property type="entry name" value="ABC_TM1"/>
    <property type="match status" value="1"/>
</dbReference>
<comment type="similarity">
    <text evidence="7">Belongs to the binding-protein-dependent transport system permease family.</text>
</comment>
<feature type="transmembrane region" description="Helical" evidence="7">
    <location>
        <begin position="95"/>
        <end position="118"/>
    </location>
</feature>
<evidence type="ECO:0000259" key="8">
    <source>
        <dbReference type="PROSITE" id="PS50928"/>
    </source>
</evidence>
<feature type="domain" description="ABC transmembrane type-1" evidence="8">
    <location>
        <begin position="91"/>
        <end position="306"/>
    </location>
</feature>
<dbReference type="AlphaFoldDB" id="A0A367F951"/>
<evidence type="ECO:0000256" key="2">
    <source>
        <dbReference type="ARBA" id="ARBA00022448"/>
    </source>
</evidence>
<evidence type="ECO:0000256" key="3">
    <source>
        <dbReference type="ARBA" id="ARBA00022475"/>
    </source>
</evidence>
<keyword evidence="3" id="KW-1003">Cell membrane</keyword>
<proteinExistence type="inferred from homology"/>
<organism evidence="9 10">
    <name type="scientific">Sphaerisporangium album</name>
    <dbReference type="NCBI Taxonomy" id="509200"/>
    <lineage>
        <taxon>Bacteria</taxon>
        <taxon>Bacillati</taxon>
        <taxon>Actinomycetota</taxon>
        <taxon>Actinomycetes</taxon>
        <taxon>Streptosporangiales</taxon>
        <taxon>Streptosporangiaceae</taxon>
        <taxon>Sphaerisporangium</taxon>
    </lineage>
</organism>
<evidence type="ECO:0000313" key="10">
    <source>
        <dbReference type="Proteomes" id="UP000253094"/>
    </source>
</evidence>
<keyword evidence="10" id="KW-1185">Reference proteome</keyword>
<reference evidence="9 10" key="1">
    <citation type="submission" date="2018-06" db="EMBL/GenBank/DDBJ databases">
        <title>Sphaerisporangium craniellae sp. nov., isolated from a marine sponge in the South China Sea.</title>
        <authorList>
            <person name="Li L."/>
        </authorList>
    </citation>
    <scope>NUCLEOTIDE SEQUENCE [LARGE SCALE GENOMIC DNA]</scope>
    <source>
        <strain evidence="9 10">CCTCC AA 208026</strain>
    </source>
</reference>
<feature type="transmembrane region" description="Helical" evidence="7">
    <location>
        <begin position="31"/>
        <end position="56"/>
    </location>
</feature>
<dbReference type="PANTHER" id="PTHR30193:SF37">
    <property type="entry name" value="INNER MEMBRANE ABC TRANSPORTER PERMEASE PROTEIN YCJO"/>
    <property type="match status" value="1"/>
</dbReference>
<sequence>MTSPSVTTATAGRGPSARWGRDLAAGHRGAAVVFLSPAMAVIVLFVVVPIGLTFWISLHEWSMYTPLTDMAWRGLANYRELLADRDFFTALRNTLVYVVLVVAVTLPLAVALGMLLYFPKSAAKGVARAVLFSTYVVPTVATAIVWGALYAPDYGPFAQMFSAVGLSAPAWLSEPGTALVSLVVFHVWQMIGYYTILVVAGLTQIPPDLYEAARIDGAGFWRQTVSVTLPLLRRTTIFMTLITVINAIQVFDPVYILTQGGPAESTSVVSFSIQREAFQYGMAGQASAMAFSLLIVLLAIGGLFLAAMRRRS</sequence>
<dbReference type="OrthoDB" id="4319190at2"/>
<comment type="subcellular location">
    <subcellularLocation>
        <location evidence="1 7">Cell membrane</location>
        <topology evidence="1 7">Multi-pass membrane protein</topology>
    </subcellularLocation>
</comment>
<comment type="caution">
    <text evidence="9">The sequence shown here is derived from an EMBL/GenBank/DDBJ whole genome shotgun (WGS) entry which is preliminary data.</text>
</comment>
<keyword evidence="4 7" id="KW-0812">Transmembrane</keyword>
<dbReference type="Proteomes" id="UP000253094">
    <property type="component" value="Unassembled WGS sequence"/>
</dbReference>
<dbReference type="GO" id="GO:0005886">
    <property type="term" value="C:plasma membrane"/>
    <property type="evidence" value="ECO:0007669"/>
    <property type="project" value="UniProtKB-SubCell"/>
</dbReference>
<evidence type="ECO:0000256" key="1">
    <source>
        <dbReference type="ARBA" id="ARBA00004651"/>
    </source>
</evidence>